<dbReference type="Proteomes" id="UP000183508">
    <property type="component" value="Unassembled WGS sequence"/>
</dbReference>
<name>A0A1I7FE50_9BACL</name>
<evidence type="ECO:0000256" key="4">
    <source>
        <dbReference type="ARBA" id="ARBA00022989"/>
    </source>
</evidence>
<sequence>MRIAVQTARCLTKAARIATRAARIALQTALLWLLAAVCNRVATALHVPVPGSILGCAVLFLLLLFRVVPLAWVEAGADWLIAQLLLFFLPPAVGIIQYPALIRADGWRLLLVILTSTALVMAITGAVADAITRRRQRRAHPLAHQALTGRRSG</sequence>
<proteinExistence type="predicted"/>
<dbReference type="AlphaFoldDB" id="A0A1I7FE50"/>
<keyword evidence="3 6" id="KW-0812">Transmembrane</keyword>
<dbReference type="NCBIfam" id="NF002460">
    <property type="entry name" value="PRK01658.1"/>
    <property type="match status" value="1"/>
</dbReference>
<feature type="transmembrane region" description="Helical" evidence="6">
    <location>
        <begin position="50"/>
        <end position="68"/>
    </location>
</feature>
<accession>A0A1I7FE50</accession>
<keyword evidence="5 6" id="KW-0472">Membrane</keyword>
<keyword evidence="8" id="KW-1185">Reference proteome</keyword>
<feature type="transmembrane region" description="Helical" evidence="6">
    <location>
        <begin position="107"/>
        <end position="128"/>
    </location>
</feature>
<keyword evidence="4 6" id="KW-1133">Transmembrane helix</keyword>
<dbReference type="InterPro" id="IPR005538">
    <property type="entry name" value="LrgA/CidA"/>
</dbReference>
<evidence type="ECO:0000313" key="8">
    <source>
        <dbReference type="Proteomes" id="UP000183508"/>
    </source>
</evidence>
<evidence type="ECO:0000256" key="5">
    <source>
        <dbReference type="ARBA" id="ARBA00023136"/>
    </source>
</evidence>
<evidence type="ECO:0000313" key="7">
    <source>
        <dbReference type="EMBL" id="SFU34421.1"/>
    </source>
</evidence>
<dbReference type="PANTHER" id="PTHR33931:SF2">
    <property type="entry name" value="HOLIN-LIKE PROTEIN CIDA"/>
    <property type="match status" value="1"/>
</dbReference>
<dbReference type="EMBL" id="FPBV01000001">
    <property type="protein sequence ID" value="SFU34421.1"/>
    <property type="molecule type" value="Genomic_DNA"/>
</dbReference>
<dbReference type="STRING" id="392015.SAMN05421543_101204"/>
<evidence type="ECO:0000256" key="2">
    <source>
        <dbReference type="ARBA" id="ARBA00022475"/>
    </source>
</evidence>
<dbReference type="PANTHER" id="PTHR33931">
    <property type="entry name" value="HOLIN-LIKE PROTEIN CIDA-RELATED"/>
    <property type="match status" value="1"/>
</dbReference>
<protein>
    <submittedName>
        <fullName evidence="7">Holin-like protein</fullName>
    </submittedName>
</protein>
<comment type="subcellular location">
    <subcellularLocation>
        <location evidence="1">Cell membrane</location>
        <topology evidence="1">Multi-pass membrane protein</topology>
    </subcellularLocation>
</comment>
<organism evidence="7 8">
    <name type="scientific">Alicyclobacillus macrosporangiidus</name>
    <dbReference type="NCBI Taxonomy" id="392015"/>
    <lineage>
        <taxon>Bacteria</taxon>
        <taxon>Bacillati</taxon>
        <taxon>Bacillota</taxon>
        <taxon>Bacilli</taxon>
        <taxon>Bacillales</taxon>
        <taxon>Alicyclobacillaceae</taxon>
        <taxon>Alicyclobacillus</taxon>
    </lineage>
</organism>
<dbReference type="RefSeq" id="WP_245783799.1">
    <property type="nucleotide sequence ID" value="NZ_FPBV01000001.1"/>
</dbReference>
<evidence type="ECO:0000256" key="6">
    <source>
        <dbReference type="SAM" id="Phobius"/>
    </source>
</evidence>
<gene>
    <name evidence="7" type="ORF">SAMN05421543_101204</name>
</gene>
<feature type="transmembrane region" description="Helical" evidence="6">
    <location>
        <begin position="80"/>
        <end position="101"/>
    </location>
</feature>
<keyword evidence="2" id="KW-1003">Cell membrane</keyword>
<evidence type="ECO:0000256" key="1">
    <source>
        <dbReference type="ARBA" id="ARBA00004651"/>
    </source>
</evidence>
<reference evidence="8" key="1">
    <citation type="submission" date="2016-10" db="EMBL/GenBank/DDBJ databases">
        <authorList>
            <person name="Varghese N."/>
        </authorList>
    </citation>
    <scope>NUCLEOTIDE SEQUENCE [LARGE SCALE GENOMIC DNA]</scope>
    <source>
        <strain evidence="8">DSM 17980</strain>
    </source>
</reference>
<evidence type="ECO:0000256" key="3">
    <source>
        <dbReference type="ARBA" id="ARBA00022692"/>
    </source>
</evidence>
<dbReference type="Pfam" id="PF03788">
    <property type="entry name" value="LrgA"/>
    <property type="match status" value="1"/>
</dbReference>
<dbReference type="GO" id="GO:0005886">
    <property type="term" value="C:plasma membrane"/>
    <property type="evidence" value="ECO:0007669"/>
    <property type="project" value="UniProtKB-SubCell"/>
</dbReference>